<dbReference type="GO" id="GO:0003955">
    <property type="term" value="F:NAD(P)H dehydrogenase (quinone) activity"/>
    <property type="evidence" value="ECO:0007669"/>
    <property type="project" value="TreeGrafter"/>
</dbReference>
<dbReference type="AlphaFoldDB" id="A0AAU7SI75"/>
<dbReference type="Gene3D" id="3.40.50.360">
    <property type="match status" value="1"/>
</dbReference>
<reference evidence="6" key="1">
    <citation type="submission" date="2024-06" db="EMBL/GenBank/DDBJ databases">
        <authorList>
            <person name="Li T."/>
            <person name="Gao R."/>
        </authorList>
    </citation>
    <scope>NUCLEOTIDE SEQUENCE</scope>
    <source>
        <strain evidence="6">ZPR4</strain>
    </source>
</reference>
<feature type="region of interest" description="Disordered" evidence="4">
    <location>
        <begin position="1"/>
        <end position="21"/>
    </location>
</feature>
<feature type="domain" description="Flavodoxin-like" evidence="5">
    <location>
        <begin position="30"/>
        <end position="174"/>
    </location>
</feature>
<comment type="cofactor">
    <cofactor evidence="1">
        <name>FMN</name>
        <dbReference type="ChEBI" id="CHEBI:58210"/>
    </cofactor>
</comment>
<dbReference type="RefSeq" id="WP_350019282.1">
    <property type="nucleotide sequence ID" value="NZ_CP157968.1"/>
</dbReference>
<evidence type="ECO:0000256" key="4">
    <source>
        <dbReference type="SAM" id="MobiDB-lite"/>
    </source>
</evidence>
<gene>
    <name evidence="6" type="ORF">ABOK31_24430</name>
</gene>
<proteinExistence type="predicted"/>
<organism evidence="6">
    <name type="scientific">Rhizobium sp. ZPR4</name>
    <dbReference type="NCBI Taxonomy" id="3158966"/>
    <lineage>
        <taxon>Bacteria</taxon>
        <taxon>Pseudomonadati</taxon>
        <taxon>Pseudomonadota</taxon>
        <taxon>Alphaproteobacteria</taxon>
        <taxon>Hyphomicrobiales</taxon>
        <taxon>Rhizobiaceae</taxon>
        <taxon>Rhizobium/Agrobacterium group</taxon>
        <taxon>Rhizobium</taxon>
    </lineage>
</organism>
<dbReference type="EMBL" id="CP157968">
    <property type="protein sequence ID" value="XBU02129.1"/>
    <property type="molecule type" value="Genomic_DNA"/>
</dbReference>
<dbReference type="PROSITE" id="PS50902">
    <property type="entry name" value="FLAVODOXIN_LIKE"/>
    <property type="match status" value="1"/>
</dbReference>
<evidence type="ECO:0000259" key="5">
    <source>
        <dbReference type="PROSITE" id="PS50902"/>
    </source>
</evidence>
<evidence type="ECO:0000256" key="1">
    <source>
        <dbReference type="ARBA" id="ARBA00001917"/>
    </source>
</evidence>
<feature type="compositionally biased region" description="Basic residues" evidence="4">
    <location>
        <begin position="1"/>
        <end position="10"/>
    </location>
</feature>
<keyword evidence="2" id="KW-0285">Flavoprotein</keyword>
<dbReference type="GO" id="GO:0016020">
    <property type="term" value="C:membrane"/>
    <property type="evidence" value="ECO:0007669"/>
    <property type="project" value="TreeGrafter"/>
</dbReference>
<dbReference type="InterPro" id="IPR005025">
    <property type="entry name" value="FMN_Rdtase-like_dom"/>
</dbReference>
<evidence type="ECO:0000256" key="2">
    <source>
        <dbReference type="ARBA" id="ARBA00022630"/>
    </source>
</evidence>
<name>A0AAU7SI75_9HYPH</name>
<evidence type="ECO:0000313" key="6">
    <source>
        <dbReference type="EMBL" id="XBU02129.1"/>
    </source>
</evidence>
<accession>A0AAU7SI75</accession>
<dbReference type="InterPro" id="IPR008254">
    <property type="entry name" value="Flavodoxin/NO_synth"/>
</dbReference>
<dbReference type="InterPro" id="IPR029039">
    <property type="entry name" value="Flavoprotein-like_sf"/>
</dbReference>
<dbReference type="GO" id="GO:0009055">
    <property type="term" value="F:electron transfer activity"/>
    <property type="evidence" value="ECO:0007669"/>
    <property type="project" value="InterPro"/>
</dbReference>
<dbReference type="InterPro" id="IPR001226">
    <property type="entry name" value="Flavodoxin_CS"/>
</dbReference>
<evidence type="ECO:0000256" key="3">
    <source>
        <dbReference type="ARBA" id="ARBA00022643"/>
    </source>
</evidence>
<dbReference type="PANTHER" id="PTHR30546">
    <property type="entry name" value="FLAVODOXIN-RELATED PROTEIN WRBA-RELATED"/>
    <property type="match status" value="1"/>
</dbReference>
<dbReference type="Pfam" id="PF03358">
    <property type="entry name" value="FMN_red"/>
    <property type="match status" value="1"/>
</dbReference>
<dbReference type="GO" id="GO:0010181">
    <property type="term" value="F:FMN binding"/>
    <property type="evidence" value="ECO:0007669"/>
    <property type="project" value="InterPro"/>
</dbReference>
<dbReference type="PANTHER" id="PTHR30546:SF23">
    <property type="entry name" value="FLAVOPROTEIN-LIKE PROTEIN YCP4-RELATED"/>
    <property type="match status" value="1"/>
</dbReference>
<protein>
    <submittedName>
        <fullName evidence="6">Flavodoxin family protein</fullName>
    </submittedName>
</protein>
<dbReference type="PROSITE" id="PS00201">
    <property type="entry name" value="FLAVODOXIN"/>
    <property type="match status" value="1"/>
</dbReference>
<keyword evidence="3" id="KW-0288">FMN</keyword>
<sequence length="212" mass="22812">MDARRSRSSRHTTSTFEIGKQQAGPDEMKVAIVYDSGYGHTAKQAVAVAEGVGRVAGAEAQLIAVANDEISWEVLEASDAIIFGSPTYNGTLSSRLKKFMEDSTRPAWFPQKWRNKVAAGFTNSGAMHGDKLNSLVTMALFAAQHGMIWVGLDIFPGKSADEQNRVGGWLGAMAQSNDESPELSPIPSDLNTAAYLGQRVAEITKQLHSGRA</sequence>
<dbReference type="SUPFAM" id="SSF52218">
    <property type="entry name" value="Flavoproteins"/>
    <property type="match status" value="1"/>
</dbReference>